<dbReference type="EMBL" id="CP000510">
    <property type="protein sequence ID" value="ABM02452.1"/>
    <property type="molecule type" value="Genomic_DNA"/>
</dbReference>
<evidence type="ECO:0000313" key="2">
    <source>
        <dbReference type="EMBL" id="ABM02452.1"/>
    </source>
</evidence>
<protein>
    <recommendedName>
        <fullName evidence="4">DUF3108 domain-containing protein</fullName>
    </recommendedName>
</protein>
<reference evidence="2 3" key="1">
    <citation type="submission" date="2007-01" db="EMBL/GenBank/DDBJ databases">
        <title>Complete sequence of Psychromonas ingrahamii 37.</title>
        <authorList>
            <consortium name="US DOE Joint Genome Institute"/>
            <person name="Copeland A."/>
            <person name="Lucas S."/>
            <person name="Lapidus A."/>
            <person name="Barry K."/>
            <person name="Detter J.C."/>
            <person name="Glavina del Rio T."/>
            <person name="Hammon N."/>
            <person name="Israni S."/>
            <person name="Dalin E."/>
            <person name="Tice H."/>
            <person name="Pitluck S."/>
            <person name="Thompson L.S."/>
            <person name="Brettin T."/>
            <person name="Bruce D."/>
            <person name="Han C."/>
            <person name="Tapia R."/>
            <person name="Schmutz J."/>
            <person name="Larimer F."/>
            <person name="Land M."/>
            <person name="Hauser L."/>
            <person name="Kyrpides N."/>
            <person name="Ivanova N."/>
            <person name="Staley J."/>
            <person name="Richardson P."/>
        </authorList>
    </citation>
    <scope>NUCLEOTIDE SEQUENCE [LARGE SCALE GENOMIC DNA]</scope>
    <source>
        <strain evidence="2 3">37</strain>
    </source>
</reference>
<dbReference type="InterPro" id="IPR021457">
    <property type="entry name" value="DUF3108"/>
</dbReference>
<gene>
    <name evidence="2" type="ordered locus">Ping_0598</name>
</gene>
<keyword evidence="1" id="KW-0732">Signal</keyword>
<keyword evidence="3" id="KW-1185">Reference proteome</keyword>
<dbReference type="OrthoDB" id="5875477at2"/>
<dbReference type="KEGG" id="pin:Ping_0598"/>
<organism evidence="2 3">
    <name type="scientific">Psychromonas ingrahamii (strain DSM 17664 / CCUG 51855 / 37)</name>
    <dbReference type="NCBI Taxonomy" id="357804"/>
    <lineage>
        <taxon>Bacteria</taxon>
        <taxon>Pseudomonadati</taxon>
        <taxon>Pseudomonadota</taxon>
        <taxon>Gammaproteobacteria</taxon>
        <taxon>Alteromonadales</taxon>
        <taxon>Psychromonadaceae</taxon>
        <taxon>Psychromonas</taxon>
    </lineage>
</organism>
<name>A1SSI7_PSYIN</name>
<dbReference type="AlphaFoldDB" id="A1SSI7"/>
<evidence type="ECO:0008006" key="4">
    <source>
        <dbReference type="Google" id="ProtNLM"/>
    </source>
</evidence>
<dbReference type="RefSeq" id="WP_011769011.1">
    <property type="nucleotide sequence ID" value="NC_008709.1"/>
</dbReference>
<evidence type="ECO:0000313" key="3">
    <source>
        <dbReference type="Proteomes" id="UP000000639"/>
    </source>
</evidence>
<sequence>MKINKFLSFLLFFLLLTTSRLGLAEEVDLVPVNEQTYVYDVYYKKLSIGQMIRELQLKDEQIKVNTITDLSFLLMKFGGNQSSDIYWDEKTQQYLTKRFLRNSVGFSSVSMAAQFSNNGHNTTIINNGKSTYFSNPDEYIVDFNAVLLQIRKGLKSGQTDFEFFMQTSDSIGHYFFKVTGKEMIDSKFGKFESYRVEQMKKNDRTLTAWFAVALDHQMIKFSYKRNILDIRGELSEYPDMNL</sequence>
<feature type="chain" id="PRO_5002637680" description="DUF3108 domain-containing protein" evidence="1">
    <location>
        <begin position="25"/>
        <end position="242"/>
    </location>
</feature>
<dbReference type="eggNOG" id="ENOG5032XSE">
    <property type="taxonomic scope" value="Bacteria"/>
</dbReference>
<accession>A1SSI7</accession>
<feature type="signal peptide" evidence="1">
    <location>
        <begin position="1"/>
        <end position="24"/>
    </location>
</feature>
<dbReference type="HOGENOM" id="CLU_1146459_0_0_6"/>
<proteinExistence type="predicted"/>
<dbReference type="STRING" id="357804.Ping_0598"/>
<evidence type="ECO:0000256" key="1">
    <source>
        <dbReference type="SAM" id="SignalP"/>
    </source>
</evidence>
<dbReference type="Proteomes" id="UP000000639">
    <property type="component" value="Chromosome"/>
</dbReference>
<dbReference type="Pfam" id="PF11306">
    <property type="entry name" value="DUF3108"/>
    <property type="match status" value="1"/>
</dbReference>